<evidence type="ECO:0000256" key="5">
    <source>
        <dbReference type="ARBA" id="ARBA00023136"/>
    </source>
</evidence>
<reference evidence="8 9" key="1">
    <citation type="submission" date="2022-11" db="EMBL/GenBank/DDBJ databases">
        <title>Minimal conservation of predation-associated metabolite biosynthetic gene clusters underscores biosynthetic potential of Myxococcota including descriptions for ten novel species: Archangium lansinium sp. nov., Myxococcus landrumus sp. nov., Nannocystis bai.</title>
        <authorList>
            <person name="Ahearne A."/>
            <person name="Stevens C."/>
            <person name="Phillips K."/>
        </authorList>
    </citation>
    <scope>NUCLEOTIDE SEQUENCE [LARGE SCALE GENOMIC DNA]</scope>
    <source>
        <strain evidence="8 9">MIWBW</strain>
    </source>
</reference>
<evidence type="ECO:0000256" key="4">
    <source>
        <dbReference type="ARBA" id="ARBA00022989"/>
    </source>
</evidence>
<dbReference type="Proteomes" id="UP001207654">
    <property type="component" value="Unassembled WGS sequence"/>
</dbReference>
<comment type="subcellular location">
    <subcellularLocation>
        <location evidence="1">Cell membrane</location>
        <topology evidence="1">Multi-pass membrane protein</topology>
    </subcellularLocation>
</comment>
<keyword evidence="5 6" id="KW-0472">Membrane</keyword>
<gene>
    <name evidence="8" type="ORF">OV287_47310</name>
</gene>
<name>A0ABT4AK54_9BACT</name>
<keyword evidence="9" id="KW-1185">Reference proteome</keyword>
<sequence length="105" mass="11482">MLKTPIGRFRAVALLEGLSFVLLLFIAMPLKYLAGMPLGVKLVGWAHGMLFVLYLLFLAEAAAAHRWSLVRIVGAFLASLVPFGTFVLDARLRREEQAPSEPAAS</sequence>
<dbReference type="InterPro" id="IPR023845">
    <property type="entry name" value="DUF3817_TM"/>
</dbReference>
<evidence type="ECO:0000256" key="2">
    <source>
        <dbReference type="ARBA" id="ARBA00022475"/>
    </source>
</evidence>
<feature type="transmembrane region" description="Helical" evidence="6">
    <location>
        <begin position="69"/>
        <end position="88"/>
    </location>
</feature>
<keyword evidence="3 6" id="KW-0812">Transmembrane</keyword>
<dbReference type="EMBL" id="JAPNKA010000001">
    <property type="protein sequence ID" value="MCY1082078.1"/>
    <property type="molecule type" value="Genomic_DNA"/>
</dbReference>
<protein>
    <submittedName>
        <fullName evidence="8">DUF3817 domain-containing protein</fullName>
    </submittedName>
</protein>
<dbReference type="Pfam" id="PF12823">
    <property type="entry name" value="DUF3817"/>
    <property type="match status" value="1"/>
</dbReference>
<evidence type="ECO:0000256" key="6">
    <source>
        <dbReference type="SAM" id="Phobius"/>
    </source>
</evidence>
<evidence type="ECO:0000313" key="8">
    <source>
        <dbReference type="EMBL" id="MCY1082078.1"/>
    </source>
</evidence>
<organism evidence="8 9">
    <name type="scientific">Archangium lansingense</name>
    <dbReference type="NCBI Taxonomy" id="2995310"/>
    <lineage>
        <taxon>Bacteria</taxon>
        <taxon>Pseudomonadati</taxon>
        <taxon>Myxococcota</taxon>
        <taxon>Myxococcia</taxon>
        <taxon>Myxococcales</taxon>
        <taxon>Cystobacterineae</taxon>
        <taxon>Archangiaceae</taxon>
        <taxon>Archangium</taxon>
    </lineage>
</organism>
<evidence type="ECO:0000256" key="1">
    <source>
        <dbReference type="ARBA" id="ARBA00004651"/>
    </source>
</evidence>
<proteinExistence type="predicted"/>
<feature type="domain" description="DUF3817" evidence="7">
    <location>
        <begin position="7"/>
        <end position="94"/>
    </location>
</feature>
<dbReference type="NCBIfam" id="TIGR03954">
    <property type="entry name" value="integ_memb_HG"/>
    <property type="match status" value="1"/>
</dbReference>
<accession>A0ABT4AK54</accession>
<feature type="transmembrane region" description="Helical" evidence="6">
    <location>
        <begin position="42"/>
        <end position="62"/>
    </location>
</feature>
<dbReference type="PANTHER" id="PTHR40077">
    <property type="entry name" value="MEMBRANE PROTEIN-RELATED"/>
    <property type="match status" value="1"/>
</dbReference>
<keyword evidence="4 6" id="KW-1133">Transmembrane helix</keyword>
<evidence type="ECO:0000256" key="3">
    <source>
        <dbReference type="ARBA" id="ARBA00022692"/>
    </source>
</evidence>
<comment type="caution">
    <text evidence="8">The sequence shown here is derived from an EMBL/GenBank/DDBJ whole genome shotgun (WGS) entry which is preliminary data.</text>
</comment>
<evidence type="ECO:0000259" key="7">
    <source>
        <dbReference type="Pfam" id="PF12823"/>
    </source>
</evidence>
<dbReference type="PANTHER" id="PTHR40077:SF1">
    <property type="entry name" value="MEMBRANE PROTEIN"/>
    <property type="match status" value="1"/>
</dbReference>
<evidence type="ECO:0000313" key="9">
    <source>
        <dbReference type="Proteomes" id="UP001207654"/>
    </source>
</evidence>
<keyword evidence="2" id="KW-1003">Cell membrane</keyword>
<feature type="transmembrane region" description="Helical" evidence="6">
    <location>
        <begin position="12"/>
        <end position="30"/>
    </location>
</feature>
<dbReference type="RefSeq" id="WP_267540655.1">
    <property type="nucleotide sequence ID" value="NZ_JAPNKA010000001.1"/>
</dbReference>